<proteinExistence type="predicted"/>
<evidence type="ECO:0000313" key="1">
    <source>
        <dbReference type="EMBL" id="AEP10090.1"/>
    </source>
</evidence>
<name>G2KSU5_MICAA</name>
<accession>G2KSU5</accession>
<protein>
    <submittedName>
        <fullName evidence="1">Uncharacterized protein</fullName>
    </submittedName>
</protein>
<dbReference type="EMBL" id="CP002382">
    <property type="protein sequence ID" value="AEP10090.1"/>
    <property type="molecule type" value="Genomic_DNA"/>
</dbReference>
<sequence>MQRKFGDMVLGIEKFPTAYATDASWLVIFFDPNKSVEYLSIPNDHIRGHGANHASNEEWPICKSRSDAIFMLTEIESQNGQKTTGITLTTKNHI</sequence>
<gene>
    <name evidence="1" type="ordered locus">MICA_1778</name>
</gene>
<dbReference type="AlphaFoldDB" id="G2KSU5"/>
<dbReference type="KEGG" id="mai:MICA_1778"/>
<evidence type="ECO:0000313" key="2">
    <source>
        <dbReference type="Proteomes" id="UP000009286"/>
    </source>
</evidence>
<keyword evidence="2" id="KW-1185">Reference proteome</keyword>
<reference evidence="1 2" key="1">
    <citation type="journal article" date="2011" name="BMC Genomics">
        <title>Genomic insights into an obligate epibiotic bacterial predator: Micavibrio aeruginosavorus ARL-13.</title>
        <authorList>
            <person name="Wang Z."/>
            <person name="Kadouri D."/>
            <person name="Wu M."/>
        </authorList>
    </citation>
    <scope>NUCLEOTIDE SEQUENCE [LARGE SCALE GENOMIC DNA]</scope>
    <source>
        <strain evidence="1 2">ARL-13</strain>
    </source>
</reference>
<dbReference type="HOGENOM" id="CLU_2382872_0_0_5"/>
<organism evidence="1 2">
    <name type="scientific">Micavibrio aeruginosavorus (strain ARL-13)</name>
    <dbReference type="NCBI Taxonomy" id="856793"/>
    <lineage>
        <taxon>Bacteria</taxon>
        <taxon>Pseudomonadati</taxon>
        <taxon>Bdellovibrionota</taxon>
        <taxon>Bdellovibrionia</taxon>
        <taxon>Bdellovibrionales</taxon>
        <taxon>Pseudobdellovibrionaceae</taxon>
        <taxon>Micavibrio</taxon>
    </lineage>
</organism>
<dbReference type="Proteomes" id="UP000009286">
    <property type="component" value="Chromosome"/>
</dbReference>